<protein>
    <recommendedName>
        <fullName evidence="3">Aminoglycoside phosphotransferase domain-containing protein</fullName>
    </recommendedName>
</protein>
<dbReference type="GeneID" id="25974312"/>
<gene>
    <name evidence="1" type="ORF">CMQ_1434</name>
</gene>
<dbReference type="PANTHER" id="PTHR21310">
    <property type="entry name" value="AMINOGLYCOSIDE PHOSPHOTRANSFERASE-RELATED-RELATED"/>
    <property type="match status" value="1"/>
</dbReference>
<accession>F0XF47</accession>
<keyword evidence="2" id="KW-1185">Reference proteome</keyword>
<evidence type="ECO:0000313" key="2">
    <source>
        <dbReference type="Proteomes" id="UP000007796"/>
    </source>
</evidence>
<dbReference type="InterPro" id="IPR011009">
    <property type="entry name" value="Kinase-like_dom_sf"/>
</dbReference>
<dbReference type="eggNOG" id="ENOG502RXBQ">
    <property type="taxonomic scope" value="Eukaryota"/>
</dbReference>
<dbReference type="RefSeq" id="XP_014173988.1">
    <property type="nucleotide sequence ID" value="XM_014318513.1"/>
</dbReference>
<dbReference type="OrthoDB" id="2968323at2759"/>
<evidence type="ECO:0000313" key="1">
    <source>
        <dbReference type="EMBL" id="EFX04506.1"/>
    </source>
</evidence>
<dbReference type="InParanoid" id="F0XF47"/>
<evidence type="ECO:0008006" key="3">
    <source>
        <dbReference type="Google" id="ProtNLM"/>
    </source>
</evidence>
<dbReference type="SUPFAM" id="SSF56112">
    <property type="entry name" value="Protein kinase-like (PK-like)"/>
    <property type="match status" value="1"/>
</dbReference>
<sequence>MAPDFSGLEWVRNLWGISPRWTVELNGEAIKLTIQSALELAGLCDIKVLAGGESQALRHPTWKTLSEVATLKWVRANTNLPVPDVLAYQADRDSAIGFEWIAMTKIPGKPLDALWRDIGFSAKEEIVRQLALFCSCTFLTQMRGIGNLFLESTEARSTRAL</sequence>
<dbReference type="InterPro" id="IPR051678">
    <property type="entry name" value="AGP_Transferase"/>
</dbReference>
<organism evidence="2">
    <name type="scientific">Grosmannia clavigera (strain kw1407 / UAMH 11150)</name>
    <name type="common">Blue stain fungus</name>
    <name type="synonym">Graphiocladiella clavigera</name>
    <dbReference type="NCBI Taxonomy" id="655863"/>
    <lineage>
        <taxon>Eukaryota</taxon>
        <taxon>Fungi</taxon>
        <taxon>Dikarya</taxon>
        <taxon>Ascomycota</taxon>
        <taxon>Pezizomycotina</taxon>
        <taxon>Sordariomycetes</taxon>
        <taxon>Sordariomycetidae</taxon>
        <taxon>Ophiostomatales</taxon>
        <taxon>Ophiostomataceae</taxon>
        <taxon>Leptographium</taxon>
    </lineage>
</organism>
<dbReference type="HOGENOM" id="CLU_1787652_0_0_1"/>
<dbReference type="AlphaFoldDB" id="F0XF47"/>
<reference evidence="1 2" key="1">
    <citation type="journal article" date="2011" name="Proc. Natl. Acad. Sci. U.S.A.">
        <title>Genome and transcriptome analyses of the mountain pine beetle-fungal symbiont Grosmannia clavigera, a lodgepole pine pathogen.</title>
        <authorList>
            <person name="DiGuistini S."/>
            <person name="Wang Y."/>
            <person name="Liao N.Y."/>
            <person name="Taylor G."/>
            <person name="Tanguay P."/>
            <person name="Feau N."/>
            <person name="Henrissat B."/>
            <person name="Chan S.K."/>
            <person name="Hesse-Orce U."/>
            <person name="Alamouti S.M."/>
            <person name="Tsui C.K.M."/>
            <person name="Docking R.T."/>
            <person name="Levasseur A."/>
            <person name="Haridas S."/>
            <person name="Robertson G."/>
            <person name="Birol I."/>
            <person name="Holt R.A."/>
            <person name="Marra M.A."/>
            <person name="Hamelin R.C."/>
            <person name="Hirst M."/>
            <person name="Jones S.J.M."/>
            <person name="Bohlmann J."/>
            <person name="Breuil C."/>
        </authorList>
    </citation>
    <scope>NUCLEOTIDE SEQUENCE [LARGE SCALE GENOMIC DNA]</scope>
    <source>
        <strain evidence="2">kw1407 / UAMH 11150</strain>
    </source>
</reference>
<dbReference type="PANTHER" id="PTHR21310:SF13">
    <property type="entry name" value="AMINOGLYCOSIDE PHOSPHOTRANSFERASE DOMAIN-CONTAINING PROTEIN"/>
    <property type="match status" value="1"/>
</dbReference>
<name>F0XF47_GROCL</name>
<dbReference type="Proteomes" id="UP000007796">
    <property type="component" value="Unassembled WGS sequence"/>
</dbReference>
<dbReference type="EMBL" id="GL629765">
    <property type="protein sequence ID" value="EFX04506.1"/>
    <property type="molecule type" value="Genomic_DNA"/>
</dbReference>
<dbReference type="STRING" id="655863.F0XF47"/>
<proteinExistence type="predicted"/>